<evidence type="ECO:0000256" key="11">
    <source>
        <dbReference type="ARBA" id="ARBA00023004"/>
    </source>
</evidence>
<dbReference type="EC" id="1.14.11.2" evidence="4"/>
<evidence type="ECO:0000256" key="13">
    <source>
        <dbReference type="ARBA" id="ARBA00023180"/>
    </source>
</evidence>
<evidence type="ECO:0000256" key="7">
    <source>
        <dbReference type="ARBA" id="ARBA00022964"/>
    </source>
</evidence>
<dbReference type="PROSITE" id="PS51670">
    <property type="entry name" value="SHKT"/>
    <property type="match status" value="1"/>
</dbReference>
<proteinExistence type="inferred from homology"/>
<keyword evidence="9" id="KW-1133">Transmembrane helix</keyword>
<keyword evidence="6" id="KW-0479">Metal-binding</keyword>
<evidence type="ECO:0000256" key="12">
    <source>
        <dbReference type="ARBA" id="ARBA00023136"/>
    </source>
</evidence>
<evidence type="ECO:0000313" key="18">
    <source>
        <dbReference type="Proteomes" id="UP001179952"/>
    </source>
</evidence>
<dbReference type="Pfam" id="PF01549">
    <property type="entry name" value="ShK"/>
    <property type="match status" value="1"/>
</dbReference>
<dbReference type="PANTHER" id="PTHR10869">
    <property type="entry name" value="PROLYL 4-HYDROXYLASE ALPHA SUBUNIT"/>
    <property type="match status" value="1"/>
</dbReference>
<comment type="subcellular location">
    <subcellularLocation>
        <location evidence="2">Endoplasmic reticulum membrane</location>
        <topology evidence="2">Single-pass type II membrane protein</topology>
    </subcellularLocation>
</comment>
<feature type="domain" description="ShKT" evidence="16">
    <location>
        <begin position="279"/>
        <end position="319"/>
    </location>
</feature>
<dbReference type="Proteomes" id="UP001179952">
    <property type="component" value="Unassembled WGS sequence"/>
</dbReference>
<dbReference type="GO" id="GO:0031418">
    <property type="term" value="F:L-ascorbic acid binding"/>
    <property type="evidence" value="ECO:0007669"/>
    <property type="project" value="InterPro"/>
</dbReference>
<dbReference type="InterPro" id="IPR006620">
    <property type="entry name" value="Pro_4_hyd_alph"/>
</dbReference>
<dbReference type="InterPro" id="IPR045054">
    <property type="entry name" value="P4HA-like"/>
</dbReference>
<dbReference type="GO" id="GO:0004656">
    <property type="term" value="F:procollagen-proline 4-dioxygenase activity"/>
    <property type="evidence" value="ECO:0007669"/>
    <property type="project" value="UniProtKB-EC"/>
</dbReference>
<dbReference type="PANTHER" id="PTHR10869:SF238">
    <property type="entry name" value="PROLYL 4-HYDROXYLASE 6-RELATED"/>
    <property type="match status" value="1"/>
</dbReference>
<sequence>MDSILSIPLIFLVLHFSLSISSTRMIEERGKEAILEPDRPMGKFVRPSGFNPTRVIQLSSHPRVFLYEGFLSEEECDHLITLGRDKLDKSMTVDQVSRNNTMIKVLTDSVMSLSKGQDEIVSRIEERIALWTLLPKENGEDIQILHYTAEQRDQPYNEYYNDTANLGLGGQRVATVMMYLSDVMQGGETIFLKSELRSFQRKDETWSECASKRIAVKPIKGNALLFFNLHPNTTLDESSFPGDCPALAGEKWSATKWIHVSSIESRKRKRSPPSDDPECTDEEDNCASWAAMGECQKNPVYMLGTPDYYGSCRKSCNAC</sequence>
<dbReference type="SMART" id="SM00254">
    <property type="entry name" value="ShKT"/>
    <property type="match status" value="1"/>
</dbReference>
<evidence type="ECO:0000256" key="1">
    <source>
        <dbReference type="ARBA" id="ARBA00001961"/>
    </source>
</evidence>
<dbReference type="Pfam" id="PF13640">
    <property type="entry name" value="2OG-FeII_Oxy_3"/>
    <property type="match status" value="1"/>
</dbReference>
<keyword evidence="15" id="KW-0732">Signal</keyword>
<keyword evidence="18" id="KW-1185">Reference proteome</keyword>
<evidence type="ECO:0000256" key="15">
    <source>
        <dbReference type="SAM" id="SignalP"/>
    </source>
</evidence>
<accession>A0AAV9A475</accession>
<feature type="chain" id="PRO_5043317108" description="procollagen-proline 4-dioxygenase" evidence="15">
    <location>
        <begin position="24"/>
        <end position="319"/>
    </location>
</feature>
<keyword evidence="10" id="KW-0560">Oxidoreductase</keyword>
<dbReference type="AlphaFoldDB" id="A0AAV9A475"/>
<keyword evidence="11" id="KW-0408">Iron</keyword>
<dbReference type="FunFam" id="2.60.120.620:FF:000002">
    <property type="entry name" value="Prolyl 4-hydroxylase 4"/>
    <property type="match status" value="1"/>
</dbReference>
<dbReference type="SMART" id="SM00702">
    <property type="entry name" value="P4Hc"/>
    <property type="match status" value="1"/>
</dbReference>
<evidence type="ECO:0000256" key="6">
    <source>
        <dbReference type="ARBA" id="ARBA00022723"/>
    </source>
</evidence>
<evidence type="ECO:0000256" key="10">
    <source>
        <dbReference type="ARBA" id="ARBA00023002"/>
    </source>
</evidence>
<reference evidence="17" key="1">
    <citation type="journal article" date="2023" name="Nat. Commun.">
        <title>Diploid and tetraploid genomes of Acorus and the evolution of monocots.</title>
        <authorList>
            <person name="Ma L."/>
            <person name="Liu K.W."/>
            <person name="Li Z."/>
            <person name="Hsiao Y.Y."/>
            <person name="Qi Y."/>
            <person name="Fu T."/>
            <person name="Tang G.D."/>
            <person name="Zhang D."/>
            <person name="Sun W.H."/>
            <person name="Liu D.K."/>
            <person name="Li Y."/>
            <person name="Chen G.Z."/>
            <person name="Liu X.D."/>
            <person name="Liao X.Y."/>
            <person name="Jiang Y.T."/>
            <person name="Yu X."/>
            <person name="Hao Y."/>
            <person name="Huang J."/>
            <person name="Zhao X.W."/>
            <person name="Ke S."/>
            <person name="Chen Y.Y."/>
            <person name="Wu W.L."/>
            <person name="Hsu J.L."/>
            <person name="Lin Y.F."/>
            <person name="Huang M.D."/>
            <person name="Li C.Y."/>
            <person name="Huang L."/>
            <person name="Wang Z.W."/>
            <person name="Zhao X."/>
            <person name="Zhong W.Y."/>
            <person name="Peng D.H."/>
            <person name="Ahmad S."/>
            <person name="Lan S."/>
            <person name="Zhang J.S."/>
            <person name="Tsai W.C."/>
            <person name="Van de Peer Y."/>
            <person name="Liu Z.J."/>
        </authorList>
    </citation>
    <scope>NUCLEOTIDE SEQUENCE</scope>
    <source>
        <strain evidence="17">SCP</strain>
    </source>
</reference>
<gene>
    <name evidence="17" type="ORF">QJS04_geneDACA005628</name>
</gene>
<dbReference type="InterPro" id="IPR044862">
    <property type="entry name" value="Pro_4_hyd_alph_FE2OG_OXY"/>
</dbReference>
<keyword evidence="12" id="KW-0472">Membrane</keyword>
<evidence type="ECO:0000256" key="14">
    <source>
        <dbReference type="ARBA" id="ARBA00049169"/>
    </source>
</evidence>
<dbReference type="InterPro" id="IPR003582">
    <property type="entry name" value="ShKT_dom"/>
</dbReference>
<evidence type="ECO:0000256" key="4">
    <source>
        <dbReference type="ARBA" id="ARBA00012269"/>
    </source>
</evidence>
<evidence type="ECO:0000256" key="8">
    <source>
        <dbReference type="ARBA" id="ARBA00022968"/>
    </source>
</evidence>
<keyword evidence="13" id="KW-0325">Glycoprotein</keyword>
<comment type="similarity">
    <text evidence="3">Belongs to the P4HA family.</text>
</comment>
<organism evidence="17 18">
    <name type="scientific">Acorus gramineus</name>
    <name type="common">Dwarf sweet flag</name>
    <dbReference type="NCBI Taxonomy" id="55184"/>
    <lineage>
        <taxon>Eukaryota</taxon>
        <taxon>Viridiplantae</taxon>
        <taxon>Streptophyta</taxon>
        <taxon>Embryophyta</taxon>
        <taxon>Tracheophyta</taxon>
        <taxon>Spermatophyta</taxon>
        <taxon>Magnoliopsida</taxon>
        <taxon>Liliopsida</taxon>
        <taxon>Acoraceae</taxon>
        <taxon>Acorus</taxon>
    </lineage>
</organism>
<comment type="cofactor">
    <cofactor evidence="1">
        <name>L-ascorbate</name>
        <dbReference type="ChEBI" id="CHEBI:38290"/>
    </cofactor>
</comment>
<evidence type="ECO:0000259" key="16">
    <source>
        <dbReference type="PROSITE" id="PS51670"/>
    </source>
</evidence>
<comment type="caution">
    <text evidence="17">The sequence shown here is derived from an EMBL/GenBank/DDBJ whole genome shotgun (WGS) entry which is preliminary data.</text>
</comment>
<evidence type="ECO:0000256" key="2">
    <source>
        <dbReference type="ARBA" id="ARBA00004648"/>
    </source>
</evidence>
<keyword evidence="5" id="KW-0812">Transmembrane</keyword>
<protein>
    <recommendedName>
        <fullName evidence="4">procollagen-proline 4-dioxygenase</fullName>
        <ecNumber evidence="4">1.14.11.2</ecNumber>
    </recommendedName>
</protein>
<evidence type="ECO:0000256" key="3">
    <source>
        <dbReference type="ARBA" id="ARBA00006511"/>
    </source>
</evidence>
<dbReference type="GO" id="GO:0005506">
    <property type="term" value="F:iron ion binding"/>
    <property type="evidence" value="ECO:0007669"/>
    <property type="project" value="InterPro"/>
</dbReference>
<dbReference type="Gene3D" id="2.60.120.620">
    <property type="entry name" value="q2cbj1_9rhob like domain"/>
    <property type="match status" value="1"/>
</dbReference>
<comment type="catalytic activity">
    <reaction evidence="14">
        <text>L-prolyl-[collagen] + 2-oxoglutarate + O2 = trans-4-hydroxy-L-prolyl-[collagen] + succinate + CO2</text>
        <dbReference type="Rhea" id="RHEA:18945"/>
        <dbReference type="Rhea" id="RHEA-COMP:11676"/>
        <dbReference type="Rhea" id="RHEA-COMP:11680"/>
        <dbReference type="ChEBI" id="CHEBI:15379"/>
        <dbReference type="ChEBI" id="CHEBI:16526"/>
        <dbReference type="ChEBI" id="CHEBI:16810"/>
        <dbReference type="ChEBI" id="CHEBI:30031"/>
        <dbReference type="ChEBI" id="CHEBI:50342"/>
        <dbReference type="ChEBI" id="CHEBI:61965"/>
        <dbReference type="EC" id="1.14.11.2"/>
    </reaction>
</comment>
<evidence type="ECO:0000256" key="5">
    <source>
        <dbReference type="ARBA" id="ARBA00022692"/>
    </source>
</evidence>
<dbReference type="EMBL" id="JAUJYN010000012">
    <property type="protein sequence ID" value="KAK1258975.1"/>
    <property type="molecule type" value="Genomic_DNA"/>
</dbReference>
<reference evidence="17" key="2">
    <citation type="submission" date="2023-06" db="EMBL/GenBank/DDBJ databases">
        <authorList>
            <person name="Ma L."/>
            <person name="Liu K.-W."/>
            <person name="Li Z."/>
            <person name="Hsiao Y.-Y."/>
            <person name="Qi Y."/>
            <person name="Fu T."/>
            <person name="Tang G."/>
            <person name="Zhang D."/>
            <person name="Sun W.-H."/>
            <person name="Liu D.-K."/>
            <person name="Li Y."/>
            <person name="Chen G.-Z."/>
            <person name="Liu X.-D."/>
            <person name="Liao X.-Y."/>
            <person name="Jiang Y.-T."/>
            <person name="Yu X."/>
            <person name="Hao Y."/>
            <person name="Huang J."/>
            <person name="Zhao X.-W."/>
            <person name="Ke S."/>
            <person name="Chen Y.-Y."/>
            <person name="Wu W.-L."/>
            <person name="Hsu J.-L."/>
            <person name="Lin Y.-F."/>
            <person name="Huang M.-D."/>
            <person name="Li C.-Y."/>
            <person name="Huang L."/>
            <person name="Wang Z.-W."/>
            <person name="Zhao X."/>
            <person name="Zhong W.-Y."/>
            <person name="Peng D.-H."/>
            <person name="Ahmad S."/>
            <person name="Lan S."/>
            <person name="Zhang J.-S."/>
            <person name="Tsai W.-C."/>
            <person name="Van De Peer Y."/>
            <person name="Liu Z.-J."/>
        </authorList>
    </citation>
    <scope>NUCLEOTIDE SEQUENCE</scope>
    <source>
        <strain evidence="17">SCP</strain>
        <tissue evidence="17">Leaves</tissue>
    </source>
</reference>
<feature type="signal peptide" evidence="15">
    <location>
        <begin position="1"/>
        <end position="23"/>
    </location>
</feature>
<name>A0AAV9A475_ACOGR</name>
<evidence type="ECO:0000313" key="17">
    <source>
        <dbReference type="EMBL" id="KAK1258975.1"/>
    </source>
</evidence>
<dbReference type="GO" id="GO:0005789">
    <property type="term" value="C:endoplasmic reticulum membrane"/>
    <property type="evidence" value="ECO:0007669"/>
    <property type="project" value="UniProtKB-SubCell"/>
</dbReference>
<evidence type="ECO:0000256" key="9">
    <source>
        <dbReference type="ARBA" id="ARBA00022989"/>
    </source>
</evidence>
<keyword evidence="8" id="KW-0735">Signal-anchor</keyword>
<keyword evidence="7" id="KW-0223">Dioxygenase</keyword>